<accession>A0ABV8B3M9</accession>
<dbReference type="InterPro" id="IPR007138">
    <property type="entry name" value="ABM_dom"/>
</dbReference>
<dbReference type="InterPro" id="IPR011008">
    <property type="entry name" value="Dimeric_a/b-barrel"/>
</dbReference>
<dbReference type="PANTHER" id="PTHR33336:SF3">
    <property type="entry name" value="ABM DOMAIN-CONTAINING PROTEIN"/>
    <property type="match status" value="1"/>
</dbReference>
<dbReference type="GO" id="GO:0004497">
    <property type="term" value="F:monooxygenase activity"/>
    <property type="evidence" value="ECO:0007669"/>
    <property type="project" value="UniProtKB-KW"/>
</dbReference>
<gene>
    <name evidence="2" type="ORF">ACFOU2_13510</name>
</gene>
<organism evidence="2 3">
    <name type="scientific">Bacillus songklensis</name>
    <dbReference type="NCBI Taxonomy" id="1069116"/>
    <lineage>
        <taxon>Bacteria</taxon>
        <taxon>Bacillati</taxon>
        <taxon>Bacillota</taxon>
        <taxon>Bacilli</taxon>
        <taxon>Bacillales</taxon>
        <taxon>Bacillaceae</taxon>
        <taxon>Bacillus</taxon>
    </lineage>
</organism>
<feature type="domain" description="ABM" evidence="1">
    <location>
        <begin position="2"/>
        <end position="90"/>
    </location>
</feature>
<dbReference type="EMBL" id="JBHRZT010000052">
    <property type="protein sequence ID" value="MFC3884465.1"/>
    <property type="molecule type" value="Genomic_DNA"/>
</dbReference>
<dbReference type="Proteomes" id="UP001595752">
    <property type="component" value="Unassembled WGS sequence"/>
</dbReference>
<reference evidence="3" key="1">
    <citation type="journal article" date="2019" name="Int. J. Syst. Evol. Microbiol.">
        <title>The Global Catalogue of Microorganisms (GCM) 10K type strain sequencing project: providing services to taxonomists for standard genome sequencing and annotation.</title>
        <authorList>
            <consortium name="The Broad Institute Genomics Platform"/>
            <consortium name="The Broad Institute Genome Sequencing Center for Infectious Disease"/>
            <person name="Wu L."/>
            <person name="Ma J."/>
        </authorList>
    </citation>
    <scope>NUCLEOTIDE SEQUENCE [LARGE SCALE GENOMIC DNA]</scope>
    <source>
        <strain evidence="3">CCUG 61889</strain>
    </source>
</reference>
<dbReference type="RefSeq" id="WP_377915927.1">
    <property type="nucleotide sequence ID" value="NZ_JBHRZT010000052.1"/>
</dbReference>
<dbReference type="PROSITE" id="PS51725">
    <property type="entry name" value="ABM"/>
    <property type="match status" value="1"/>
</dbReference>
<evidence type="ECO:0000313" key="2">
    <source>
        <dbReference type="EMBL" id="MFC3884465.1"/>
    </source>
</evidence>
<keyword evidence="2" id="KW-0503">Monooxygenase</keyword>
<keyword evidence="2" id="KW-0560">Oxidoreductase</keyword>
<proteinExistence type="predicted"/>
<protein>
    <submittedName>
        <fullName evidence="2">Quinol monooxygenase</fullName>
        <ecNumber evidence="2">1.-.-.-</ecNumber>
    </submittedName>
</protein>
<sequence length="97" mass="11406">MIIIHAFIKVDPNHRKEFFELTKQVVAPSQAEEGNISYHLYEDPEQLNTFVFLEKWKDQTAIKQHEETSHFKSFVGDVQKLLLEPLHAELYEVSAKH</sequence>
<evidence type="ECO:0000313" key="3">
    <source>
        <dbReference type="Proteomes" id="UP001595752"/>
    </source>
</evidence>
<evidence type="ECO:0000259" key="1">
    <source>
        <dbReference type="PROSITE" id="PS51725"/>
    </source>
</evidence>
<comment type="caution">
    <text evidence="2">The sequence shown here is derived from an EMBL/GenBank/DDBJ whole genome shotgun (WGS) entry which is preliminary data.</text>
</comment>
<dbReference type="SUPFAM" id="SSF54909">
    <property type="entry name" value="Dimeric alpha+beta barrel"/>
    <property type="match status" value="1"/>
</dbReference>
<dbReference type="InterPro" id="IPR050744">
    <property type="entry name" value="AI-2_Isomerase_LsrG"/>
</dbReference>
<keyword evidence="3" id="KW-1185">Reference proteome</keyword>
<dbReference type="EC" id="1.-.-.-" evidence="2"/>
<dbReference type="Pfam" id="PF03992">
    <property type="entry name" value="ABM"/>
    <property type="match status" value="1"/>
</dbReference>
<dbReference type="Gene3D" id="3.30.70.100">
    <property type="match status" value="1"/>
</dbReference>
<name>A0ABV8B3M9_9BACI</name>
<dbReference type="PANTHER" id="PTHR33336">
    <property type="entry name" value="QUINOL MONOOXYGENASE YGIN-RELATED"/>
    <property type="match status" value="1"/>
</dbReference>